<accession>A0A1P8JV31</accession>
<dbReference type="AlphaFoldDB" id="A0A1P8JV31"/>
<gene>
    <name evidence="1" type="ORF">RD110_10875</name>
</gene>
<organism evidence="1 2">
    <name type="scientific">Rhodoferax koreensis</name>
    <dbReference type="NCBI Taxonomy" id="1842727"/>
    <lineage>
        <taxon>Bacteria</taxon>
        <taxon>Pseudomonadati</taxon>
        <taxon>Pseudomonadota</taxon>
        <taxon>Betaproteobacteria</taxon>
        <taxon>Burkholderiales</taxon>
        <taxon>Comamonadaceae</taxon>
        <taxon>Rhodoferax</taxon>
    </lineage>
</organism>
<dbReference type="EMBL" id="CP019236">
    <property type="protein sequence ID" value="APW37630.1"/>
    <property type="molecule type" value="Genomic_DNA"/>
</dbReference>
<proteinExistence type="predicted"/>
<sequence length="124" mass="13827">MQDIDADVIAKQPSMTSALKLCQTTSGLDDKAFTGVGGIVKDGAQWSRIMNSGQHNFPQDALNKFMDKAGNEAPLMWLLHSRGYDLGSLRKRETETERDLRIANEQLASVTERLRYAESLLKGR</sequence>
<dbReference type="RefSeq" id="WP_076199345.1">
    <property type="nucleotide sequence ID" value="NZ_CP019236.1"/>
</dbReference>
<protein>
    <submittedName>
        <fullName evidence="1">Uncharacterized protein</fullName>
    </submittedName>
</protein>
<evidence type="ECO:0000313" key="1">
    <source>
        <dbReference type="EMBL" id="APW37630.1"/>
    </source>
</evidence>
<evidence type="ECO:0000313" key="2">
    <source>
        <dbReference type="Proteomes" id="UP000186609"/>
    </source>
</evidence>
<reference evidence="1 2" key="1">
    <citation type="submission" date="2017-01" db="EMBL/GenBank/DDBJ databases">
        <authorList>
            <person name="Mah S.A."/>
            <person name="Swanson W.J."/>
            <person name="Moy G.W."/>
            <person name="Vacquier V.D."/>
        </authorList>
    </citation>
    <scope>NUCLEOTIDE SEQUENCE [LARGE SCALE GENOMIC DNA]</scope>
    <source>
        <strain evidence="1 2">DCY110</strain>
    </source>
</reference>
<name>A0A1P8JV31_9BURK</name>
<dbReference type="STRING" id="1842727.RD110_10875"/>
<dbReference type="KEGG" id="rhy:RD110_10875"/>
<dbReference type="OrthoDB" id="8909643at2"/>
<keyword evidence="2" id="KW-1185">Reference proteome</keyword>
<dbReference type="Proteomes" id="UP000186609">
    <property type="component" value="Chromosome"/>
</dbReference>